<dbReference type="EMBL" id="BSDO01000002">
    <property type="protein sequence ID" value="GLI21872.1"/>
    <property type="molecule type" value="Genomic_DNA"/>
</dbReference>
<dbReference type="AlphaFoldDB" id="A0A9W6FL18"/>
<dbReference type="GeneID" id="95762338"/>
<organism evidence="1 3">
    <name type="scientific">Xanthobacter flavus</name>
    <dbReference type="NCBI Taxonomy" id="281"/>
    <lineage>
        <taxon>Bacteria</taxon>
        <taxon>Pseudomonadati</taxon>
        <taxon>Pseudomonadota</taxon>
        <taxon>Alphaproteobacteria</taxon>
        <taxon>Hyphomicrobiales</taxon>
        <taxon>Xanthobacteraceae</taxon>
        <taxon>Xanthobacter</taxon>
    </lineage>
</organism>
<evidence type="ECO:0000313" key="2">
    <source>
        <dbReference type="EMBL" id="MDR6332379.1"/>
    </source>
</evidence>
<proteinExistence type="predicted"/>
<accession>A0A9W6FL18</accession>
<reference evidence="1" key="1">
    <citation type="submission" date="2022-12" db="EMBL/GenBank/DDBJ databases">
        <title>Reference genome sequencing for broad-spectrum identification of bacterial and archaeal isolates by mass spectrometry.</title>
        <authorList>
            <person name="Sekiguchi Y."/>
            <person name="Tourlousse D.M."/>
        </authorList>
    </citation>
    <scope>NUCLEOTIDE SEQUENCE</scope>
    <source>
        <strain evidence="1">301</strain>
    </source>
</reference>
<reference evidence="2 4" key="2">
    <citation type="submission" date="2023-07" db="EMBL/GenBank/DDBJ databases">
        <title>Genomic Encyclopedia of Type Strains, Phase IV (KMG-IV): sequencing the most valuable type-strain genomes for metagenomic binning, comparative biology and taxonomic classification.</title>
        <authorList>
            <person name="Goeker M."/>
        </authorList>
    </citation>
    <scope>NUCLEOTIDE SEQUENCE [LARGE SCALE GENOMIC DNA]</scope>
    <source>
        <strain evidence="2 4">DSM 338</strain>
    </source>
</reference>
<sequence length="80" mass="8954">MSGFDQIFSDFGGVSVISKILEIPDSHARTMKARGSIPIEYWDRLIKAASERDIQGVTWENLQSARRDARKVRASTSEVA</sequence>
<evidence type="ECO:0000313" key="4">
    <source>
        <dbReference type="Proteomes" id="UP001245370"/>
    </source>
</evidence>
<evidence type="ECO:0000313" key="3">
    <source>
        <dbReference type="Proteomes" id="UP001144397"/>
    </source>
</evidence>
<protein>
    <submittedName>
        <fullName evidence="1">Uncharacterized protein</fullName>
    </submittedName>
</protein>
<evidence type="ECO:0000313" key="1">
    <source>
        <dbReference type="EMBL" id="GLI21872.1"/>
    </source>
</evidence>
<dbReference type="RefSeq" id="WP_281806791.1">
    <property type="nucleotide sequence ID" value="NZ_BSDO01000002.1"/>
</dbReference>
<gene>
    <name evidence="2" type="ORF">GGQ86_000826</name>
    <name evidence="1" type="ORF">XFLAVUS301_15460</name>
</gene>
<keyword evidence="4" id="KW-1185">Reference proteome</keyword>
<dbReference type="Proteomes" id="UP001144397">
    <property type="component" value="Unassembled WGS sequence"/>
</dbReference>
<name>A0A9W6FL18_XANFL</name>
<dbReference type="Proteomes" id="UP001245370">
    <property type="component" value="Unassembled WGS sequence"/>
</dbReference>
<comment type="caution">
    <text evidence="1">The sequence shown here is derived from an EMBL/GenBank/DDBJ whole genome shotgun (WGS) entry which is preliminary data.</text>
</comment>
<dbReference type="EMBL" id="JAVDPY010000001">
    <property type="protein sequence ID" value="MDR6332379.1"/>
    <property type="molecule type" value="Genomic_DNA"/>
</dbReference>